<evidence type="ECO:0000259" key="1">
    <source>
        <dbReference type="Pfam" id="PF07624"/>
    </source>
</evidence>
<dbReference type="InterPro" id="IPR013036">
    <property type="entry name" value="DUF1587"/>
</dbReference>
<dbReference type="OrthoDB" id="175242at2"/>
<dbReference type="Proteomes" id="UP000317648">
    <property type="component" value="Chromosome"/>
</dbReference>
<evidence type="ECO:0000259" key="3">
    <source>
        <dbReference type="Pfam" id="PF07627"/>
    </source>
</evidence>
<sequence length="845" mass="94031">MTGMKQTSTFLAILCGAMVGLFTGDACCRGADDTFAQQVRPFLATHCFRCHGEQRQQGDLRLDLLQPDFDSAETLGQWIEVMDNLNLDEMPPADQPRPAADDHRQVVAWIGSELRQARNRQAGASGRVLLRRMNRTEFSNTIRDLLQMEFLPGEDPAELLPPDPTFNGFNTVSSALMLDPSLLDNYYAAAAQVAARAIVAGPPAWPTQRTRHEMEDMALPNIGHAYVCGHLGTDCREHDVRLLTGAARVSRGLYYPGTSLMFPAKGKYKIRVRASASPGDRGEPVKMVVERINGREGKLLETIVDAPLEAPRVYESTQSMVALPNAHGLYMTIGIANGSKLSVGMPNFWKFEAAIQKATEAGDNALALKLRARMMSEGWTGGNRPSEQLLDTSRLPQLVIDWVEIEGPLYEQWPPRSHKALFFKPEDTPPSVDYAREIFTRFLPRAYRRPVTTDEVERVVGLVRQEWEQGATFEKAVEFGLTYVLSSPAFLYLLEPDSSDVRPLDDYELASRLSYFLWSSMPDDRLRELAGSGKLQDPAVLAGEVDRLLADSRSQALVDGFAAQWLKTAEFRNIVPDRKIYPDFDPTLQSHVVGETLAFFEEILRNDLSVLNFIDSDFVMANEPLAKFYGLEKVSGLHFRKVPLPADSPRGGLLGQAGVALLGSDGIRTKPVSRGVYVREVLFNDPPDPPPPNVGEIEPNIQGERLTVRDRLLQHQQIEACASCHRGIDPYGLAMENFDATGAWRILQNGEDFRGRNLPPVQVDGRLPNGKSFATYEEFKGLLREQPDRFRRALLEKLLVYALGRPVEAADREALDAAVAAMASRNDSLRDALHEIVAMPAFQTK</sequence>
<dbReference type="Pfam" id="PF07624">
    <property type="entry name" value="PSD2"/>
    <property type="match status" value="1"/>
</dbReference>
<evidence type="ECO:0000313" key="8">
    <source>
        <dbReference type="Proteomes" id="UP000317648"/>
    </source>
</evidence>
<proteinExistence type="predicted"/>
<dbReference type="EMBL" id="CP036433">
    <property type="protein sequence ID" value="QDU93016.1"/>
    <property type="molecule type" value="Genomic_DNA"/>
</dbReference>
<feature type="domain" description="DUF1585" evidence="1">
    <location>
        <begin position="769"/>
        <end position="842"/>
    </location>
</feature>
<accession>A0A518DMF0</accession>
<reference evidence="7 8" key="1">
    <citation type="submission" date="2019-02" db="EMBL/GenBank/DDBJ databases">
        <title>Deep-cultivation of Planctomycetes and their phenomic and genomic characterization uncovers novel biology.</title>
        <authorList>
            <person name="Wiegand S."/>
            <person name="Jogler M."/>
            <person name="Boedeker C."/>
            <person name="Pinto D."/>
            <person name="Vollmers J."/>
            <person name="Rivas-Marin E."/>
            <person name="Kohn T."/>
            <person name="Peeters S.H."/>
            <person name="Heuer A."/>
            <person name="Rast P."/>
            <person name="Oberbeckmann S."/>
            <person name="Bunk B."/>
            <person name="Jeske O."/>
            <person name="Meyerdierks A."/>
            <person name="Storesund J.E."/>
            <person name="Kallscheuer N."/>
            <person name="Luecker S."/>
            <person name="Lage O.M."/>
            <person name="Pohl T."/>
            <person name="Merkel B.J."/>
            <person name="Hornburger P."/>
            <person name="Mueller R.-W."/>
            <person name="Bruemmer F."/>
            <person name="Labrenz M."/>
            <person name="Spormann A.M."/>
            <person name="Op den Camp H."/>
            <person name="Overmann J."/>
            <person name="Amann R."/>
            <person name="Jetten M.S.M."/>
            <person name="Mascher T."/>
            <person name="Medema M.H."/>
            <person name="Devos D.P."/>
            <person name="Kaster A.-K."/>
            <person name="Ovreas L."/>
            <person name="Rohde M."/>
            <person name="Galperin M.Y."/>
            <person name="Jogler C."/>
        </authorList>
    </citation>
    <scope>NUCLEOTIDE SEQUENCE [LARGE SCALE GENOMIC DNA]</scope>
    <source>
        <strain evidence="7 8">Pla85_3_4</strain>
    </source>
</reference>
<dbReference type="InterPro" id="IPR013039">
    <property type="entry name" value="DUF1588"/>
</dbReference>
<dbReference type="InterPro" id="IPR011478">
    <property type="entry name" value="DUF1585"/>
</dbReference>
<dbReference type="Pfam" id="PF07635">
    <property type="entry name" value="PSCyt1"/>
    <property type="match status" value="1"/>
</dbReference>
<gene>
    <name evidence="7" type="ORF">Pla8534_07910</name>
</gene>
<dbReference type="InterPro" id="IPR013043">
    <property type="entry name" value="DUF1595"/>
</dbReference>
<feature type="domain" description="DUF1595" evidence="6">
    <location>
        <begin position="434"/>
        <end position="495"/>
    </location>
</feature>
<dbReference type="InterPro" id="IPR013042">
    <property type="entry name" value="DUF1592"/>
</dbReference>
<dbReference type="Pfam" id="PF07627">
    <property type="entry name" value="PSCyt3"/>
    <property type="match status" value="1"/>
</dbReference>
<keyword evidence="8" id="KW-1185">Reference proteome</keyword>
<feature type="domain" description="Cytochrome C Planctomycete-type" evidence="5">
    <location>
        <begin position="47"/>
        <end position="94"/>
    </location>
</feature>
<evidence type="ECO:0000259" key="5">
    <source>
        <dbReference type="Pfam" id="PF07635"/>
    </source>
</evidence>
<evidence type="ECO:0000259" key="6">
    <source>
        <dbReference type="Pfam" id="PF07637"/>
    </source>
</evidence>
<dbReference type="InterPro" id="IPR011429">
    <property type="entry name" value="Cyt_c_Planctomycete-type"/>
</dbReference>
<organism evidence="7 8">
    <name type="scientific">Lignipirellula cremea</name>
    <dbReference type="NCBI Taxonomy" id="2528010"/>
    <lineage>
        <taxon>Bacteria</taxon>
        <taxon>Pseudomonadati</taxon>
        <taxon>Planctomycetota</taxon>
        <taxon>Planctomycetia</taxon>
        <taxon>Pirellulales</taxon>
        <taxon>Pirellulaceae</taxon>
        <taxon>Lignipirellula</taxon>
    </lineage>
</organism>
<evidence type="ECO:0008006" key="9">
    <source>
        <dbReference type="Google" id="ProtNLM"/>
    </source>
</evidence>
<protein>
    <recommendedName>
        <fullName evidence="9">Planctomycete cytochrome C</fullName>
    </recommendedName>
</protein>
<feature type="domain" description="DUF1588" evidence="3">
    <location>
        <begin position="650"/>
        <end position="745"/>
    </location>
</feature>
<feature type="domain" description="DUF1592" evidence="4">
    <location>
        <begin position="504"/>
        <end position="631"/>
    </location>
</feature>
<dbReference type="Pfam" id="PF07637">
    <property type="entry name" value="PSD5"/>
    <property type="match status" value="1"/>
</dbReference>
<dbReference type="Pfam" id="PF07626">
    <property type="entry name" value="PSD3"/>
    <property type="match status" value="1"/>
</dbReference>
<dbReference type="Pfam" id="PF07631">
    <property type="entry name" value="PSD4"/>
    <property type="match status" value="1"/>
</dbReference>
<evidence type="ECO:0000259" key="2">
    <source>
        <dbReference type="Pfam" id="PF07626"/>
    </source>
</evidence>
<evidence type="ECO:0000313" key="7">
    <source>
        <dbReference type="EMBL" id="QDU93016.1"/>
    </source>
</evidence>
<name>A0A518DMF0_9BACT</name>
<feature type="domain" description="DUF1587" evidence="2">
    <location>
        <begin position="131"/>
        <end position="198"/>
    </location>
</feature>
<dbReference type="AlphaFoldDB" id="A0A518DMF0"/>
<dbReference type="KEGG" id="lcre:Pla8534_07910"/>
<evidence type="ECO:0000259" key="4">
    <source>
        <dbReference type="Pfam" id="PF07631"/>
    </source>
</evidence>